<dbReference type="SMART" id="SM00487">
    <property type="entry name" value="DEXDc"/>
    <property type="match status" value="1"/>
</dbReference>
<dbReference type="AlphaFoldDB" id="A0A3N4ISL8"/>
<feature type="domain" description="Helicase C-terminal" evidence="11">
    <location>
        <begin position="598"/>
        <end position="798"/>
    </location>
</feature>
<dbReference type="PANTHER" id="PTHR12131">
    <property type="entry name" value="ATP-DEPENDENT RNA AND DNA HELICASE"/>
    <property type="match status" value="1"/>
</dbReference>
<dbReference type="GO" id="GO:0070478">
    <property type="term" value="P:nuclear-transcribed mRNA catabolic process, 3'-5' exonucleolytic nonsense-mediated decay"/>
    <property type="evidence" value="ECO:0007669"/>
    <property type="project" value="TreeGrafter"/>
</dbReference>
<evidence type="ECO:0000256" key="2">
    <source>
        <dbReference type="ARBA" id="ARBA00010140"/>
    </source>
</evidence>
<dbReference type="GO" id="GO:0003723">
    <property type="term" value="F:RNA binding"/>
    <property type="evidence" value="ECO:0007669"/>
    <property type="project" value="UniProtKB-KW"/>
</dbReference>
<dbReference type="SMART" id="SM00490">
    <property type="entry name" value="HELICc"/>
    <property type="match status" value="1"/>
</dbReference>
<dbReference type="InterPro" id="IPR011545">
    <property type="entry name" value="DEAD/DEAH_box_helicase_dom"/>
</dbReference>
<gene>
    <name evidence="12" type="ORF">BJ508DRAFT_368316</name>
</gene>
<evidence type="ECO:0000256" key="9">
    <source>
        <dbReference type="SAM" id="MobiDB-lite"/>
    </source>
</evidence>
<feature type="region of interest" description="Disordered" evidence="9">
    <location>
        <begin position="1"/>
        <end position="45"/>
    </location>
</feature>
<evidence type="ECO:0000256" key="3">
    <source>
        <dbReference type="ARBA" id="ARBA00022490"/>
    </source>
</evidence>
<dbReference type="FunFam" id="3.40.50.300:FF:000354">
    <property type="entry name" value="ATP-dependent RNA helicase SKI2"/>
    <property type="match status" value="1"/>
</dbReference>
<evidence type="ECO:0000256" key="5">
    <source>
        <dbReference type="ARBA" id="ARBA00022801"/>
    </source>
</evidence>
<keyword evidence="3" id="KW-0963">Cytoplasm</keyword>
<name>A0A3N4ISL8_ASCIM</name>
<dbReference type="SMART" id="SM01142">
    <property type="entry name" value="DSHCT"/>
    <property type="match status" value="1"/>
</dbReference>
<dbReference type="InterPro" id="IPR048392">
    <property type="entry name" value="MTR4-like_stalk"/>
</dbReference>
<dbReference type="InterPro" id="IPR001650">
    <property type="entry name" value="Helicase_C-like"/>
</dbReference>
<dbReference type="GO" id="GO:0005524">
    <property type="term" value="F:ATP binding"/>
    <property type="evidence" value="ECO:0007669"/>
    <property type="project" value="UniProtKB-KW"/>
</dbReference>
<keyword evidence="8" id="KW-0694">RNA-binding</keyword>
<dbReference type="PANTHER" id="PTHR12131:SF1">
    <property type="entry name" value="ATP-DEPENDENT RNA HELICASE SUPV3L1, MITOCHONDRIAL-RELATED"/>
    <property type="match status" value="1"/>
</dbReference>
<sequence>MATAEVDALAKATNDLSIRDNGVDADTKTERPRKRMRPTNPDEARQQLLDEFLTPDPAFSTEWLNRLQQRWDDPTDLPSLFAISPTMTRTVIRFTREGLEGRVTGYKEVTVPAHSITAKNSTSLLRNPASRADFVRGKAGFLPFSPGGLDVGSANETAEALEQQEQLLADRIGADGLLQVAPGLRRGLTLPDAKKEDEDLEKEEEFKFGDVKPLREKKIISDGSKQQEKKPMAELDSIDDLLPVEFPLLAPTGELTLSAAARTKQKEWAHMVDVNQELKNFRELVPNMAKEWPFELDTFQKEAVYHLENGDSVFVAAHTSAGKTVVAEYAIALASKHMTKAIYTSPIKALSNQKFRDFRQIFDDVGILTGDVQINPEASCLIMTTEILRSMLYRGADLIRDVEFVIFDEVHYVNDSERGVVWEEVIIMLPEHVNLILLSATVPNTKEFASWVGRTKKKDIYVISTPKRPVPLEHFLWAGKDMFKIVSSDKKFLESGWKAANDSLSKKKELPQQQQQQYAGRGGGQQRGNDRGGRGRGGQQRGGPQQGGRGGGGGGGGGRGAPLIRNPNAPTRGAGTFARGGRGGMRTSAAQDKTIWVTLVNRLKKDHLLPACIFVFSKRRCEENADALSNVDFCNQTEKSQIHMNIERSIARLKPEDRQLPQILRIRELLSRGIAVHHGGLLPIVKEMVEILFAKTLVKVLFATETFAMGLNLPTRTVVFSGYRKHDGTSFRNLLPGEYTQMAGRAGRRGLDPVGTVIIVSPMDEAPPAPTLRHMILGEPTKLQSQFRLTYSMILNLLRVEALKIEEMIKRSFSENSTQTMLPEHERQMLRSEEDLKKLQKPECPICDTDLERFHANCMEVKNINKEVMQWTMNTPMCKNIFVPKRVVIVQEKVGPRYLAVIALPFAHKKVDPTISVVLVKPVDTEKQMTDLIPFMLTRDMKKNPDLKKIKLEHRIVQVADVEFVTNQFVDCEPPAVYRNDHAGLFKCCKEMARVMASDFNTWPEFDWLSVSKNLDYRVLLESRKEAIQKANECSAIQCPDIHTHFMMVHEVYRIQENIAELKMKISDQNLQLLPDYNQRIEVLKELGFVDDTMRVQLKGRVACEINSTNELILTELVLENVLADYEPEEICALLSAFVFHEKTDIEPSLTPKLEEAKKKVISIANRVNTIQVNHQVILSPESDDFETKPRFGLMEVVYQWAKGTSFAQITELTDILEGSIVRVITRLDETCREVKNAARIIGDPSLFTKMETCQALIKRDVCHCASLYYSGNSRV</sequence>
<evidence type="ECO:0000256" key="8">
    <source>
        <dbReference type="ARBA" id="ARBA00022884"/>
    </source>
</evidence>
<evidence type="ECO:0000313" key="12">
    <source>
        <dbReference type="EMBL" id="RPA87211.1"/>
    </source>
</evidence>
<dbReference type="OrthoDB" id="64767at2759"/>
<dbReference type="GO" id="GO:0055087">
    <property type="term" value="C:Ski complex"/>
    <property type="evidence" value="ECO:0007669"/>
    <property type="project" value="TreeGrafter"/>
</dbReference>
<evidence type="ECO:0000256" key="1">
    <source>
        <dbReference type="ARBA" id="ARBA00004496"/>
    </source>
</evidence>
<dbReference type="GO" id="GO:0016787">
    <property type="term" value="F:hydrolase activity"/>
    <property type="evidence" value="ECO:0007669"/>
    <property type="project" value="UniProtKB-KW"/>
</dbReference>
<dbReference type="InterPro" id="IPR016438">
    <property type="entry name" value="SKI2-like"/>
</dbReference>
<dbReference type="Pfam" id="PF08148">
    <property type="entry name" value="DSHCT"/>
    <property type="match status" value="1"/>
</dbReference>
<feature type="compositionally biased region" description="Basic and acidic residues" evidence="9">
    <location>
        <begin position="17"/>
        <end position="30"/>
    </location>
</feature>
<keyword evidence="4" id="KW-0547">Nucleotide-binding</keyword>
<dbReference type="PROSITE" id="PS51192">
    <property type="entry name" value="HELICASE_ATP_BIND_1"/>
    <property type="match status" value="1"/>
</dbReference>
<evidence type="ECO:0000313" key="13">
    <source>
        <dbReference type="Proteomes" id="UP000275078"/>
    </source>
</evidence>
<evidence type="ECO:0000259" key="10">
    <source>
        <dbReference type="PROSITE" id="PS51192"/>
    </source>
</evidence>
<evidence type="ECO:0000259" key="11">
    <source>
        <dbReference type="PROSITE" id="PS51194"/>
    </source>
</evidence>
<accession>A0A3N4ISL8</accession>
<dbReference type="PIRSF" id="PIRSF005198">
    <property type="entry name" value="Antiviral_helicase_SKI2"/>
    <property type="match status" value="1"/>
</dbReference>
<organism evidence="12 13">
    <name type="scientific">Ascobolus immersus RN42</name>
    <dbReference type="NCBI Taxonomy" id="1160509"/>
    <lineage>
        <taxon>Eukaryota</taxon>
        <taxon>Fungi</taxon>
        <taxon>Dikarya</taxon>
        <taxon>Ascomycota</taxon>
        <taxon>Pezizomycotina</taxon>
        <taxon>Pezizomycetes</taxon>
        <taxon>Pezizales</taxon>
        <taxon>Ascobolaceae</taxon>
        <taxon>Ascobolus</taxon>
    </lineage>
</organism>
<dbReference type="Pfam" id="PF21408">
    <property type="entry name" value="MTR4-like_stalk"/>
    <property type="match status" value="1"/>
</dbReference>
<dbReference type="STRING" id="1160509.A0A3N4ISL8"/>
<evidence type="ECO:0000256" key="7">
    <source>
        <dbReference type="ARBA" id="ARBA00022840"/>
    </source>
</evidence>
<dbReference type="InterPro" id="IPR027417">
    <property type="entry name" value="P-loop_NTPase"/>
</dbReference>
<dbReference type="CDD" id="cd18795">
    <property type="entry name" value="SF2_C_Ski2"/>
    <property type="match status" value="1"/>
</dbReference>
<dbReference type="Gene3D" id="3.40.50.300">
    <property type="entry name" value="P-loop containing nucleotide triphosphate hydrolases"/>
    <property type="match status" value="2"/>
</dbReference>
<keyword evidence="6 12" id="KW-0347">Helicase</keyword>
<dbReference type="Pfam" id="PF17911">
    <property type="entry name" value="Ski2_N"/>
    <property type="match status" value="1"/>
</dbReference>
<dbReference type="SUPFAM" id="SSF52540">
    <property type="entry name" value="P-loop containing nucleoside triphosphate hydrolases"/>
    <property type="match status" value="1"/>
</dbReference>
<dbReference type="EMBL" id="ML119647">
    <property type="protein sequence ID" value="RPA87211.1"/>
    <property type="molecule type" value="Genomic_DNA"/>
</dbReference>
<dbReference type="InterPro" id="IPR012961">
    <property type="entry name" value="Ski2/MTR4_C"/>
</dbReference>
<evidence type="ECO:0000256" key="4">
    <source>
        <dbReference type="ARBA" id="ARBA00022741"/>
    </source>
</evidence>
<comment type="subcellular location">
    <subcellularLocation>
        <location evidence="1">Cytoplasm</location>
    </subcellularLocation>
</comment>
<evidence type="ECO:0000256" key="6">
    <source>
        <dbReference type="ARBA" id="ARBA00022806"/>
    </source>
</evidence>
<dbReference type="FunFam" id="1.10.3380.30:FF:000001">
    <property type="entry name" value="Ski2 ATP-dependent RNA helicase"/>
    <property type="match status" value="1"/>
</dbReference>
<proteinExistence type="inferred from homology"/>
<feature type="region of interest" description="Disordered" evidence="9">
    <location>
        <begin position="504"/>
        <end position="586"/>
    </location>
</feature>
<keyword evidence="5" id="KW-0378">Hydrolase</keyword>
<comment type="similarity">
    <text evidence="2">Belongs to the helicase family. SKI2 subfamily.</text>
</comment>
<feature type="compositionally biased region" description="Gly residues" evidence="9">
    <location>
        <begin position="535"/>
        <end position="560"/>
    </location>
</feature>
<keyword evidence="13" id="KW-1185">Reference proteome</keyword>
<reference evidence="12 13" key="1">
    <citation type="journal article" date="2018" name="Nat. Ecol. Evol.">
        <title>Pezizomycetes genomes reveal the molecular basis of ectomycorrhizal truffle lifestyle.</title>
        <authorList>
            <person name="Murat C."/>
            <person name="Payen T."/>
            <person name="Noel B."/>
            <person name="Kuo A."/>
            <person name="Morin E."/>
            <person name="Chen J."/>
            <person name="Kohler A."/>
            <person name="Krizsan K."/>
            <person name="Balestrini R."/>
            <person name="Da Silva C."/>
            <person name="Montanini B."/>
            <person name="Hainaut M."/>
            <person name="Levati E."/>
            <person name="Barry K.W."/>
            <person name="Belfiori B."/>
            <person name="Cichocki N."/>
            <person name="Clum A."/>
            <person name="Dockter R.B."/>
            <person name="Fauchery L."/>
            <person name="Guy J."/>
            <person name="Iotti M."/>
            <person name="Le Tacon F."/>
            <person name="Lindquist E.A."/>
            <person name="Lipzen A."/>
            <person name="Malagnac F."/>
            <person name="Mello A."/>
            <person name="Molinier V."/>
            <person name="Miyauchi S."/>
            <person name="Poulain J."/>
            <person name="Riccioni C."/>
            <person name="Rubini A."/>
            <person name="Sitrit Y."/>
            <person name="Splivallo R."/>
            <person name="Traeger S."/>
            <person name="Wang M."/>
            <person name="Zifcakova L."/>
            <person name="Wipf D."/>
            <person name="Zambonelli A."/>
            <person name="Paolocci F."/>
            <person name="Nowrousian M."/>
            <person name="Ottonello S."/>
            <person name="Baldrian P."/>
            <person name="Spatafora J.W."/>
            <person name="Henrissat B."/>
            <person name="Nagy L.G."/>
            <person name="Aury J.M."/>
            <person name="Wincker P."/>
            <person name="Grigoriev I.V."/>
            <person name="Bonfante P."/>
            <person name="Martin F.M."/>
        </authorList>
    </citation>
    <scope>NUCLEOTIDE SEQUENCE [LARGE SCALE GENOMIC DNA]</scope>
    <source>
        <strain evidence="12 13">RN42</strain>
    </source>
</reference>
<dbReference type="Pfam" id="PF00271">
    <property type="entry name" value="Helicase_C"/>
    <property type="match status" value="1"/>
</dbReference>
<dbReference type="InterPro" id="IPR040801">
    <property type="entry name" value="Ski2_N"/>
</dbReference>
<dbReference type="PROSITE" id="PS51194">
    <property type="entry name" value="HELICASE_CTER"/>
    <property type="match status" value="1"/>
</dbReference>
<dbReference type="Proteomes" id="UP000275078">
    <property type="component" value="Unassembled WGS sequence"/>
</dbReference>
<dbReference type="InterPro" id="IPR050699">
    <property type="entry name" value="RNA-DNA_Helicase"/>
</dbReference>
<dbReference type="GO" id="GO:0003724">
    <property type="term" value="F:RNA helicase activity"/>
    <property type="evidence" value="ECO:0007669"/>
    <property type="project" value="InterPro"/>
</dbReference>
<dbReference type="FunFam" id="3.40.50.300:FF:000987">
    <property type="entry name" value="DEAD/DEAH box RNA helicase"/>
    <property type="match status" value="1"/>
</dbReference>
<dbReference type="Pfam" id="PF00270">
    <property type="entry name" value="DEAD"/>
    <property type="match status" value="1"/>
</dbReference>
<dbReference type="InterPro" id="IPR014001">
    <property type="entry name" value="Helicase_ATP-bd"/>
</dbReference>
<keyword evidence="7" id="KW-0067">ATP-binding</keyword>
<dbReference type="Gene3D" id="1.10.3380.30">
    <property type="match status" value="1"/>
</dbReference>
<dbReference type="Gene3D" id="1.20.1500.20">
    <property type="match status" value="1"/>
</dbReference>
<protein>
    <submittedName>
        <fullName evidence="12">Antiviral helicase</fullName>
    </submittedName>
</protein>
<feature type="domain" description="Helicase ATP-binding" evidence="10">
    <location>
        <begin position="304"/>
        <end position="460"/>
    </location>
</feature>